<dbReference type="PANTHER" id="PTHR13531">
    <property type="entry name" value="GEO07735P1-RELATED-RELATED"/>
    <property type="match status" value="1"/>
</dbReference>
<dbReference type="GO" id="GO:1905515">
    <property type="term" value="P:non-motile cilium assembly"/>
    <property type="evidence" value="ECO:0007669"/>
    <property type="project" value="TreeGrafter"/>
</dbReference>
<dbReference type="PANTHER" id="PTHR13531:SF6">
    <property type="entry name" value="TMEM (HUMAN TRANSMEMBRANE PROTEIN) HOMOLOG"/>
    <property type="match status" value="1"/>
</dbReference>
<feature type="transmembrane region" description="Helical" evidence="5">
    <location>
        <begin position="40"/>
        <end position="59"/>
    </location>
</feature>
<evidence type="ECO:0000256" key="5">
    <source>
        <dbReference type="SAM" id="Phobius"/>
    </source>
</evidence>
<dbReference type="Pfam" id="PF09799">
    <property type="entry name" value="Transmemb_17"/>
    <property type="match status" value="1"/>
</dbReference>
<dbReference type="GO" id="GO:0016020">
    <property type="term" value="C:membrane"/>
    <property type="evidence" value="ECO:0007669"/>
    <property type="project" value="UniProtKB-SubCell"/>
</dbReference>
<dbReference type="WBParaSite" id="HPBE_0000194601-mRNA-1">
    <property type="protein sequence ID" value="HPBE_0000194601-mRNA-1"/>
    <property type="gene ID" value="HPBE_0000194601"/>
</dbReference>
<evidence type="ECO:0000313" key="6">
    <source>
        <dbReference type="Proteomes" id="UP000050761"/>
    </source>
</evidence>
<dbReference type="InterPro" id="IPR019184">
    <property type="entry name" value="Uncharacterised_TM-17"/>
</dbReference>
<feature type="transmembrane region" description="Helical" evidence="5">
    <location>
        <begin position="6"/>
        <end position="28"/>
    </location>
</feature>
<evidence type="ECO:0000256" key="3">
    <source>
        <dbReference type="ARBA" id="ARBA00022989"/>
    </source>
</evidence>
<evidence type="ECO:0000256" key="1">
    <source>
        <dbReference type="ARBA" id="ARBA00004141"/>
    </source>
</evidence>
<keyword evidence="2 5" id="KW-0812">Transmembrane</keyword>
<reference evidence="7" key="1">
    <citation type="submission" date="2019-09" db="UniProtKB">
        <authorList>
            <consortium name="WormBaseParasite"/>
        </authorList>
    </citation>
    <scope>IDENTIFICATION</scope>
</reference>
<evidence type="ECO:0000256" key="4">
    <source>
        <dbReference type="ARBA" id="ARBA00023136"/>
    </source>
</evidence>
<keyword evidence="3 5" id="KW-1133">Transmembrane helix</keyword>
<name>A0A183F704_HELPZ</name>
<proteinExistence type="predicted"/>
<comment type="subcellular location">
    <subcellularLocation>
        <location evidence="1">Membrane</location>
        <topology evidence="1">Multi-pass membrane protein</topology>
    </subcellularLocation>
</comment>
<accession>A0A183F704</accession>
<organism evidence="6 7">
    <name type="scientific">Heligmosomoides polygyrus</name>
    <name type="common">Parasitic roundworm</name>
    <dbReference type="NCBI Taxonomy" id="6339"/>
    <lineage>
        <taxon>Eukaryota</taxon>
        <taxon>Metazoa</taxon>
        <taxon>Ecdysozoa</taxon>
        <taxon>Nematoda</taxon>
        <taxon>Chromadorea</taxon>
        <taxon>Rhabditida</taxon>
        <taxon>Rhabditina</taxon>
        <taxon>Rhabditomorpha</taxon>
        <taxon>Strongyloidea</taxon>
        <taxon>Heligmosomidae</taxon>
        <taxon>Heligmosomoides</taxon>
    </lineage>
</organism>
<protein>
    <submittedName>
        <fullName evidence="7">Ovule protein</fullName>
    </submittedName>
</protein>
<dbReference type="AlphaFoldDB" id="A0A183F704"/>
<evidence type="ECO:0000256" key="2">
    <source>
        <dbReference type="ARBA" id="ARBA00022692"/>
    </source>
</evidence>
<sequence>LSSLPLQVAVHLNVCFAPFLFIGVICCLNIKKELLFQYSYLSVTYKVILVAVLLVYVLVEVIRLALAVAGNLGEKVSSFFCG</sequence>
<keyword evidence="4 5" id="KW-0472">Membrane</keyword>
<keyword evidence="6" id="KW-1185">Reference proteome</keyword>
<dbReference type="Proteomes" id="UP000050761">
    <property type="component" value="Unassembled WGS sequence"/>
</dbReference>
<dbReference type="GO" id="GO:0035869">
    <property type="term" value="C:ciliary transition zone"/>
    <property type="evidence" value="ECO:0007669"/>
    <property type="project" value="TreeGrafter"/>
</dbReference>
<evidence type="ECO:0000313" key="7">
    <source>
        <dbReference type="WBParaSite" id="HPBE_0000194601-mRNA-1"/>
    </source>
</evidence>